<name>A0A178Z2F3_9EURO</name>
<evidence type="ECO:0000313" key="4">
    <source>
        <dbReference type="EMBL" id="OAP53897.1"/>
    </source>
</evidence>
<dbReference type="OrthoDB" id="346839at2759"/>
<feature type="compositionally biased region" description="Basic residues" evidence="2">
    <location>
        <begin position="116"/>
        <end position="128"/>
    </location>
</feature>
<keyword evidence="5" id="KW-1185">Reference proteome</keyword>
<evidence type="ECO:0000313" key="5">
    <source>
        <dbReference type="Proteomes" id="UP000078343"/>
    </source>
</evidence>
<reference evidence="4 5" key="1">
    <citation type="submission" date="2016-04" db="EMBL/GenBank/DDBJ databases">
        <title>Draft genome of Fonsecaea erecta CBS 125763.</title>
        <authorList>
            <person name="Weiss V.A."/>
            <person name="Vicente V.A."/>
            <person name="Raittz R.T."/>
            <person name="Moreno L.F."/>
            <person name="De Souza E.M."/>
            <person name="Pedrosa F.O."/>
            <person name="Steffens M.B."/>
            <person name="Faoro H."/>
            <person name="Tadra-Sfeir M.Z."/>
            <person name="Najafzadeh M.J."/>
            <person name="Felipe M.S."/>
            <person name="Teixeira M."/>
            <person name="Sun J."/>
            <person name="Xi L."/>
            <person name="Gomes R."/>
            <person name="De Azevedo C.M."/>
            <person name="Salgado C.G."/>
            <person name="Da Silva M.B."/>
            <person name="Nascimento M.F."/>
            <person name="Queiroz-Telles F."/>
            <person name="Attili D.S."/>
            <person name="Gorbushina A."/>
        </authorList>
    </citation>
    <scope>NUCLEOTIDE SEQUENCE [LARGE SCALE GENOMIC DNA]</scope>
    <source>
        <strain evidence="4 5">CBS 125763</strain>
    </source>
</reference>
<sequence length="299" mass="32391">MRKKCYSHFSKPDSAAEAAKDLNGMLVDKRLMKATTTTIRTVHGSLLASTRLKLSWMLAVSQSRLQPITCGPCCVRKTTETLGKVRTIDKNQHQPQKSTKIRDGNSTMGRSAGKPGKPKRGRNPRAKPKTAEELDAEMTDYCGGNNPTAVGPTAEAAASNGATPISAPRRSIRGLGAEVEEVSVPTHTTASAVGTGISKLGGYKLWPMTQDKWDNAIPSTKNIYLNGVYAQDMQKFPQACLGKAKNLSLRARHGYDAALGDWSSISTFVTDSKLEEMKQQKTFDVLILPTLPFVGQITP</sequence>
<dbReference type="AlphaFoldDB" id="A0A178Z2F3"/>
<evidence type="ECO:0000259" key="3">
    <source>
        <dbReference type="Pfam" id="PF13865"/>
    </source>
</evidence>
<dbReference type="InterPro" id="IPR025715">
    <property type="entry name" value="FoP_C"/>
</dbReference>
<evidence type="ECO:0000256" key="1">
    <source>
        <dbReference type="ARBA" id="ARBA00022884"/>
    </source>
</evidence>
<proteinExistence type="predicted"/>
<gene>
    <name evidence="4" type="ORF">AYL99_11919</name>
</gene>
<accession>A0A178Z2F3</accession>
<protein>
    <recommendedName>
        <fullName evidence="3">Chromatin target of PRMT1 protein C-terminal domain-containing protein</fullName>
    </recommendedName>
</protein>
<keyword evidence="1" id="KW-0694">RNA-binding</keyword>
<dbReference type="GO" id="GO:0003723">
    <property type="term" value="F:RNA binding"/>
    <property type="evidence" value="ECO:0007669"/>
    <property type="project" value="UniProtKB-KW"/>
</dbReference>
<feature type="compositionally biased region" description="Polar residues" evidence="2">
    <location>
        <begin position="93"/>
        <end position="109"/>
    </location>
</feature>
<dbReference type="Proteomes" id="UP000078343">
    <property type="component" value="Unassembled WGS sequence"/>
</dbReference>
<dbReference type="STRING" id="1367422.A0A178Z2F3"/>
<dbReference type="Pfam" id="PF13865">
    <property type="entry name" value="FoP_duplication"/>
    <property type="match status" value="1"/>
</dbReference>
<feature type="domain" description="Chromatin target of PRMT1 protein C-terminal" evidence="3">
    <location>
        <begin position="93"/>
        <end position="143"/>
    </location>
</feature>
<comment type="caution">
    <text evidence="4">The sequence shown here is derived from an EMBL/GenBank/DDBJ whole genome shotgun (WGS) entry which is preliminary data.</text>
</comment>
<evidence type="ECO:0000256" key="2">
    <source>
        <dbReference type="SAM" id="MobiDB-lite"/>
    </source>
</evidence>
<dbReference type="RefSeq" id="XP_018687264.1">
    <property type="nucleotide sequence ID" value="XM_018843423.1"/>
</dbReference>
<organism evidence="4 5">
    <name type="scientific">Fonsecaea erecta</name>
    <dbReference type="NCBI Taxonomy" id="1367422"/>
    <lineage>
        <taxon>Eukaryota</taxon>
        <taxon>Fungi</taxon>
        <taxon>Dikarya</taxon>
        <taxon>Ascomycota</taxon>
        <taxon>Pezizomycotina</taxon>
        <taxon>Eurotiomycetes</taxon>
        <taxon>Chaetothyriomycetidae</taxon>
        <taxon>Chaetothyriales</taxon>
        <taxon>Herpotrichiellaceae</taxon>
        <taxon>Fonsecaea</taxon>
    </lineage>
</organism>
<dbReference type="EMBL" id="LVYI01000018">
    <property type="protein sequence ID" value="OAP53897.1"/>
    <property type="molecule type" value="Genomic_DNA"/>
</dbReference>
<dbReference type="GeneID" id="30016086"/>
<feature type="region of interest" description="Disordered" evidence="2">
    <location>
        <begin position="85"/>
        <end position="132"/>
    </location>
</feature>